<gene>
    <name evidence="1" type="ORF">OWV82_020432</name>
</gene>
<organism evidence="1 2">
    <name type="scientific">Melia azedarach</name>
    <name type="common">Chinaberry tree</name>
    <dbReference type="NCBI Taxonomy" id="155640"/>
    <lineage>
        <taxon>Eukaryota</taxon>
        <taxon>Viridiplantae</taxon>
        <taxon>Streptophyta</taxon>
        <taxon>Embryophyta</taxon>
        <taxon>Tracheophyta</taxon>
        <taxon>Spermatophyta</taxon>
        <taxon>Magnoliopsida</taxon>
        <taxon>eudicotyledons</taxon>
        <taxon>Gunneridae</taxon>
        <taxon>Pentapetalae</taxon>
        <taxon>rosids</taxon>
        <taxon>malvids</taxon>
        <taxon>Sapindales</taxon>
        <taxon>Meliaceae</taxon>
        <taxon>Melia</taxon>
    </lineage>
</organism>
<accession>A0ACC1X5U7</accession>
<proteinExistence type="predicted"/>
<dbReference type="Proteomes" id="UP001164539">
    <property type="component" value="Chromosome 11"/>
</dbReference>
<comment type="caution">
    <text evidence="1">The sequence shown here is derived from an EMBL/GenBank/DDBJ whole genome shotgun (WGS) entry which is preliminary data.</text>
</comment>
<sequence>MVLGLMVSAAMAVQDQCGGTHSNSAFSAGNEISYDAGLHPVTGLEIKDQFSCGNDYAPKPRKPYTITKQRERWTEEEHKKFIEALKLYGRAWRKIEEHVGTKTAVQIRSHAQKFFTKVARDSSGYSTSPMEPIDIPPPRPKRKPMHPYPRKLVHPQVRESPNPGLPRRSSSPNLSISEQENQSPTSVFCAVGSDAFGSDDSNTPNDSLSPVSSVAPAHLGGFTVSQPNSSPEENIPPSPVLETTDSIPDEQSPTNVLKLGSSSQEFAKKGVSTRTLKLFGTTVLVTDSQRPLSPTPGACKLFPQGVEGKPLQLLPLKLMRAESPLGDTKCSQKQLPHAGSEAPCCIQCPDENSNLIEGGSGAHLPWWTFCGGTVFPITSYSQPEPMKMHLDSNLKEVQDKEFREEGSWTGSNSKSVNEDDNFDKNSDVDTKSWRQSLEEEEKESYTVFELKPSETSAFSVIRSSPMKHMKGFVPYKKRMAERDYQLSAVTGDEREGQRLRHCY</sequence>
<reference evidence="1 2" key="1">
    <citation type="journal article" date="2023" name="Science">
        <title>Complex scaffold remodeling in plant triterpene biosynthesis.</title>
        <authorList>
            <person name="De La Pena R."/>
            <person name="Hodgson H."/>
            <person name="Liu J.C."/>
            <person name="Stephenson M.J."/>
            <person name="Martin A.C."/>
            <person name="Owen C."/>
            <person name="Harkess A."/>
            <person name="Leebens-Mack J."/>
            <person name="Jimenez L.E."/>
            <person name="Osbourn A."/>
            <person name="Sattely E.S."/>
        </authorList>
    </citation>
    <scope>NUCLEOTIDE SEQUENCE [LARGE SCALE GENOMIC DNA]</scope>
    <source>
        <strain evidence="2">cv. JPN11</strain>
        <tissue evidence="1">Leaf</tissue>
    </source>
</reference>
<protein>
    <submittedName>
        <fullName evidence="1">Protein REVEILLE 1</fullName>
    </submittedName>
</protein>
<name>A0ACC1X5U7_MELAZ</name>
<evidence type="ECO:0000313" key="2">
    <source>
        <dbReference type="Proteomes" id="UP001164539"/>
    </source>
</evidence>
<evidence type="ECO:0000313" key="1">
    <source>
        <dbReference type="EMBL" id="KAJ4706825.1"/>
    </source>
</evidence>
<dbReference type="EMBL" id="CM051404">
    <property type="protein sequence ID" value="KAJ4706825.1"/>
    <property type="molecule type" value="Genomic_DNA"/>
</dbReference>
<keyword evidence="2" id="KW-1185">Reference proteome</keyword>